<dbReference type="RefSeq" id="WP_160777657.1">
    <property type="nucleotide sequence ID" value="NZ_WUMV01000010.1"/>
</dbReference>
<name>A0A7X3LYF5_9HYPH</name>
<evidence type="ECO:0000313" key="1">
    <source>
        <dbReference type="EMBL" id="MXN67419.1"/>
    </source>
</evidence>
<proteinExistence type="predicted"/>
<sequence>MRIFVRSPSIANALLVVLSLCLSIAAAEIFIRYIIVGEPRIFEVSRQLGWDLQNNLAVSRKKPTRNWDVFTNEVGYRIDSNSNRQIRCEGKEIVLLGDSFAFGEGVNIEERFDYISANLKNHSLNFGVMGYSPLQSFLKFDAFRNNKKCTGLRHQIVLSSPNDVIDSQKHLNHYRYKPYLYDDKIIYLNNLEVLHGHLRDNSYLYYLFARSISLSDSIHGDDQDTKKVIKEFDFISKHSHGAETTFIFQGYPEKLKKILELSEICANNDCIFYDINPQKDPQYFLKSDSHWNAKGHRAFSAFFDKSVAGHSIVSQR</sequence>
<accession>A0A7X3LYF5</accession>
<dbReference type="Proteomes" id="UP000433101">
    <property type="component" value="Unassembled WGS sequence"/>
</dbReference>
<protein>
    <recommendedName>
        <fullName evidence="3">AlgX/AlgJ SGNH hydrolase-like domain-containing protein</fullName>
    </recommendedName>
</protein>
<dbReference type="EMBL" id="WUMV01000010">
    <property type="protein sequence ID" value="MXN67419.1"/>
    <property type="molecule type" value="Genomic_DNA"/>
</dbReference>
<keyword evidence="2" id="KW-1185">Reference proteome</keyword>
<dbReference type="SUPFAM" id="SSF52266">
    <property type="entry name" value="SGNH hydrolase"/>
    <property type="match status" value="1"/>
</dbReference>
<gene>
    <name evidence="1" type="ORF">GR183_21130</name>
</gene>
<organism evidence="1 2">
    <name type="scientific">Stappia sediminis</name>
    <dbReference type="NCBI Taxonomy" id="2692190"/>
    <lineage>
        <taxon>Bacteria</taxon>
        <taxon>Pseudomonadati</taxon>
        <taxon>Pseudomonadota</taxon>
        <taxon>Alphaproteobacteria</taxon>
        <taxon>Hyphomicrobiales</taxon>
        <taxon>Stappiaceae</taxon>
        <taxon>Stappia</taxon>
    </lineage>
</organism>
<reference evidence="1 2" key="1">
    <citation type="submission" date="2019-12" db="EMBL/GenBank/DDBJ databases">
        <authorList>
            <person name="Li M."/>
        </authorList>
    </citation>
    <scope>NUCLEOTIDE SEQUENCE [LARGE SCALE GENOMIC DNA]</scope>
    <source>
        <strain evidence="1 2">GBMRC 2046</strain>
    </source>
</reference>
<comment type="caution">
    <text evidence="1">The sequence shown here is derived from an EMBL/GenBank/DDBJ whole genome shotgun (WGS) entry which is preliminary data.</text>
</comment>
<evidence type="ECO:0000313" key="2">
    <source>
        <dbReference type="Proteomes" id="UP000433101"/>
    </source>
</evidence>
<evidence type="ECO:0008006" key="3">
    <source>
        <dbReference type="Google" id="ProtNLM"/>
    </source>
</evidence>
<dbReference type="AlphaFoldDB" id="A0A7X3LYF5"/>